<dbReference type="InterPro" id="IPR025662">
    <property type="entry name" value="Sigma_54_int_dom_ATP-bd_1"/>
</dbReference>
<accession>A0A6P7JE54</accession>
<protein>
    <submittedName>
        <fullName evidence="6 7">Immune-associated nucleotide-binding protein 12-like isoform X3</fullName>
    </submittedName>
</protein>
<keyword evidence="2" id="KW-0547">Nucleotide-binding</keyword>
<evidence type="ECO:0000313" key="7">
    <source>
        <dbReference type="RefSeq" id="XP_028275132.1"/>
    </source>
</evidence>
<gene>
    <name evidence="6 7" type="primary">LOC114444610</name>
</gene>
<dbReference type="InterPro" id="IPR027417">
    <property type="entry name" value="P-loop_NTPase"/>
</dbReference>
<feature type="coiled-coil region" evidence="3">
    <location>
        <begin position="290"/>
        <end position="334"/>
    </location>
</feature>
<dbReference type="RefSeq" id="XP_028275132.1">
    <property type="nucleotide sequence ID" value="XM_028419331.1"/>
</dbReference>
<keyword evidence="3" id="KW-0175">Coiled coil</keyword>
<dbReference type="SUPFAM" id="SSF52540">
    <property type="entry name" value="P-loop containing nucleoside triphosphate hydrolases"/>
    <property type="match status" value="1"/>
</dbReference>
<dbReference type="RefSeq" id="XP_028275131.1">
    <property type="nucleotide sequence ID" value="XM_028419330.1"/>
</dbReference>
<dbReference type="PROSITE" id="PS00675">
    <property type="entry name" value="SIGMA54_INTERACT_1"/>
    <property type="match status" value="1"/>
</dbReference>
<dbReference type="Gene3D" id="3.40.50.300">
    <property type="entry name" value="P-loop containing nucleotide triphosphate hydrolases"/>
    <property type="match status" value="1"/>
</dbReference>
<evidence type="ECO:0000313" key="6">
    <source>
        <dbReference type="RefSeq" id="XP_028275131.1"/>
    </source>
</evidence>
<evidence type="ECO:0000256" key="1">
    <source>
        <dbReference type="ARBA" id="ARBA00008535"/>
    </source>
</evidence>
<feature type="coiled-coil region" evidence="3">
    <location>
        <begin position="412"/>
        <end position="457"/>
    </location>
</feature>
<evidence type="ECO:0000256" key="2">
    <source>
        <dbReference type="ARBA" id="ARBA00022741"/>
    </source>
</evidence>
<dbReference type="PANTHER" id="PTHR32046:SF11">
    <property type="entry name" value="IMMUNE-ASSOCIATED NUCLEOTIDE-BINDING PROTEIN 10-LIKE"/>
    <property type="match status" value="1"/>
</dbReference>
<dbReference type="Pfam" id="PF04548">
    <property type="entry name" value="AIG1"/>
    <property type="match status" value="1"/>
</dbReference>
<proteinExistence type="inferred from homology"/>
<dbReference type="InterPro" id="IPR006703">
    <property type="entry name" value="G_AIG1"/>
</dbReference>
<reference evidence="6 7" key="1">
    <citation type="submission" date="2025-04" db="UniProtKB">
        <authorList>
            <consortium name="RefSeq"/>
        </authorList>
    </citation>
    <scope>IDENTIFICATION</scope>
</reference>
<dbReference type="AlphaFoldDB" id="A0A6P7JE54"/>
<feature type="domain" description="AIG1-type G" evidence="4">
    <location>
        <begin position="56"/>
        <end position="210"/>
    </location>
</feature>
<evidence type="ECO:0000259" key="4">
    <source>
        <dbReference type="Pfam" id="PF04548"/>
    </source>
</evidence>
<dbReference type="PANTHER" id="PTHR32046">
    <property type="entry name" value="G DOMAIN-CONTAINING PROTEIN"/>
    <property type="match status" value="1"/>
</dbReference>
<organism evidence="5 7">
    <name type="scientific">Parambassis ranga</name>
    <name type="common">Indian glassy fish</name>
    <dbReference type="NCBI Taxonomy" id="210632"/>
    <lineage>
        <taxon>Eukaryota</taxon>
        <taxon>Metazoa</taxon>
        <taxon>Chordata</taxon>
        <taxon>Craniata</taxon>
        <taxon>Vertebrata</taxon>
        <taxon>Euteleostomi</taxon>
        <taxon>Actinopterygii</taxon>
        <taxon>Neopterygii</taxon>
        <taxon>Teleostei</taxon>
        <taxon>Neoteleostei</taxon>
        <taxon>Acanthomorphata</taxon>
        <taxon>Ovalentaria</taxon>
        <taxon>Ambassidae</taxon>
        <taxon>Parambassis</taxon>
    </lineage>
</organism>
<comment type="similarity">
    <text evidence="1">Belongs to the TRAFAC class TrmE-Era-EngA-EngB-Septin-like GTPase superfamily. AIG1/Toc34/Toc159-like paraseptin GTPase family. IAN subfamily.</text>
</comment>
<dbReference type="Proteomes" id="UP000515145">
    <property type="component" value="Chromosome 13"/>
</dbReference>
<sequence>MAENTNIRSKYKDIISNSTVVSTGRPAVIQLRPKKETFGTLTRLTVGERNVNKTNRTILLVGESGAGKSALINTLFNYSMGVKFEEEVWFQIVEDEKRSQTSDVTVYQIFESQTLPYSLTIIDTPGYADTRGLEHDINICQRLFDLFRSEDGVHEVHAVGLVMKATDNRLSDRLMYVFDSVMSLFGKDMEKNIVALITHSDGRKPKNALQALEAANVKCSRDQKDQPVYFLFDNCQHEDRAEDEEYLNGAAELSERGMTEFTDFLEKTEAQKLKKTVEVMTERVRLTACIQNLQDRIRLTELKQREITQTTDALKKHEEEMKENEKFTAEAEVQSKEKEPINGGKWGLVFYIGAVTCNVCKENCHYPGCTMAKSPKDCEVMKDGRCTSCRGKCPVSDHVKEKWKYVTKTKKVRRTEAQMKEKYEKNRRERERKKSLLGKLKEEMNRLTAEKSQLLDEAYQHFRRLEHFALKVDSVSLHVHLDFLIERMKERGDTEKLQRLEQRRSREDEATRAALRHMMASSSCGKTAKRQ</sequence>
<evidence type="ECO:0000256" key="3">
    <source>
        <dbReference type="SAM" id="Coils"/>
    </source>
</evidence>
<name>A0A6P7JE54_9TELE</name>
<dbReference type="GeneID" id="114444610"/>
<dbReference type="GO" id="GO:0005525">
    <property type="term" value="F:GTP binding"/>
    <property type="evidence" value="ECO:0007669"/>
    <property type="project" value="InterPro"/>
</dbReference>
<evidence type="ECO:0000313" key="5">
    <source>
        <dbReference type="Proteomes" id="UP000515145"/>
    </source>
</evidence>
<keyword evidence="5" id="KW-1185">Reference proteome</keyword>